<gene>
    <name evidence="2" type="ORF">CDD81_538</name>
</gene>
<evidence type="ECO:0000313" key="2">
    <source>
        <dbReference type="EMBL" id="PHH66013.1"/>
    </source>
</evidence>
<dbReference type="EMBL" id="NJET01000011">
    <property type="protein sequence ID" value="PHH66013.1"/>
    <property type="molecule type" value="Genomic_DNA"/>
</dbReference>
<keyword evidence="3" id="KW-1185">Reference proteome</keyword>
<sequence length="437" mass="48162">MTRLSMLGVVALWGMAAGEMLVKVSDVAALSLQKQGLVASSKELLGQSAPEVLAGGNTVQVIASSWNQLEPSDMAIKNGQLYASSDSFVRGAIDAWAHHQQLILRPEVIWFEILAQLNLYAAKHAEELRHLFVDFEGKKEIVVRELTWQRVIDAFRGEIQSRVKTAWLRDWITPGFSTSTANDNTTASVLMMGMMQQYFQFTGGIICGLPAVRLEGERDDWHKLLVKLDQLHKFGSEPAQYARNLKPILQRFVKTWDEPKSEATRAFWKQIVRADRVMSCGAGPIEYEISGWITGFMHWTANGDVRVQPLPAGVEETRHLTTLDGIKYYPEGLDQLPVGYAKAPFKILDYPQPGAQTKGAVVAGNIGIAKAEPGVMAAEAVAQPLSAWFLYAPAEEAMSVNTGMGWGRIGNHTELFGIFNGIEASCPSKRGGQEWSG</sequence>
<evidence type="ECO:0008006" key="4">
    <source>
        <dbReference type="Google" id="ProtNLM"/>
    </source>
</evidence>
<comment type="caution">
    <text evidence="2">The sequence shown here is derived from an EMBL/GenBank/DDBJ whole genome shotgun (WGS) entry which is preliminary data.</text>
</comment>
<feature type="chain" id="PRO_5012880462" description="DUF4419 domain-containing protein" evidence="1">
    <location>
        <begin position="19"/>
        <end position="437"/>
    </location>
</feature>
<dbReference type="Proteomes" id="UP000226192">
    <property type="component" value="Unassembled WGS sequence"/>
</dbReference>
<feature type="signal peptide" evidence="1">
    <location>
        <begin position="1"/>
        <end position="18"/>
    </location>
</feature>
<dbReference type="STRING" id="1399860.A0A2C5YEH9"/>
<dbReference type="OrthoDB" id="9978173at2759"/>
<dbReference type="InterPro" id="IPR025533">
    <property type="entry name" value="DUF4419"/>
</dbReference>
<keyword evidence="1" id="KW-0732">Signal</keyword>
<reference evidence="2 3" key="1">
    <citation type="submission" date="2017-06" db="EMBL/GenBank/DDBJ databases">
        <title>Ant-infecting Ophiocordyceps genomes reveal a high diversity of potential behavioral manipulation genes and a possible major role for enterotoxins.</title>
        <authorList>
            <person name="De Bekker C."/>
            <person name="Evans H.C."/>
            <person name="Brachmann A."/>
            <person name="Hughes D.P."/>
        </authorList>
    </citation>
    <scope>NUCLEOTIDE SEQUENCE [LARGE SCALE GENOMIC DNA]</scope>
    <source>
        <strain evidence="2 3">Map64</strain>
    </source>
</reference>
<protein>
    <recommendedName>
        <fullName evidence="4">DUF4419 domain-containing protein</fullName>
    </recommendedName>
</protein>
<dbReference type="Pfam" id="PF14388">
    <property type="entry name" value="DUF4419"/>
    <property type="match status" value="1"/>
</dbReference>
<dbReference type="PANTHER" id="PTHR31252">
    <property type="entry name" value="DUF4419 DOMAIN-CONTAINING PROTEIN"/>
    <property type="match status" value="1"/>
</dbReference>
<dbReference type="AlphaFoldDB" id="A0A2C5YEH9"/>
<evidence type="ECO:0000313" key="3">
    <source>
        <dbReference type="Proteomes" id="UP000226192"/>
    </source>
</evidence>
<dbReference type="PANTHER" id="PTHR31252:SF11">
    <property type="entry name" value="DUF4419 DOMAIN-CONTAINING PROTEIN"/>
    <property type="match status" value="1"/>
</dbReference>
<proteinExistence type="predicted"/>
<accession>A0A2C5YEH9</accession>
<organism evidence="2 3">
    <name type="scientific">Ophiocordyceps australis</name>
    <dbReference type="NCBI Taxonomy" id="1399860"/>
    <lineage>
        <taxon>Eukaryota</taxon>
        <taxon>Fungi</taxon>
        <taxon>Dikarya</taxon>
        <taxon>Ascomycota</taxon>
        <taxon>Pezizomycotina</taxon>
        <taxon>Sordariomycetes</taxon>
        <taxon>Hypocreomycetidae</taxon>
        <taxon>Hypocreales</taxon>
        <taxon>Ophiocordycipitaceae</taxon>
        <taxon>Ophiocordyceps</taxon>
    </lineage>
</organism>
<name>A0A2C5YEH9_9HYPO</name>
<evidence type="ECO:0000256" key="1">
    <source>
        <dbReference type="SAM" id="SignalP"/>
    </source>
</evidence>